<protein>
    <recommendedName>
        <fullName evidence="7">GLUG domain-containing protein</fullName>
    </recommendedName>
</protein>
<accession>A0A1Y4L9K1</accession>
<evidence type="ECO:0008006" key="7">
    <source>
        <dbReference type="Google" id="ProtNLM"/>
    </source>
</evidence>
<feature type="region of interest" description="Disordered" evidence="2">
    <location>
        <begin position="1062"/>
        <end position="1086"/>
    </location>
</feature>
<evidence type="ECO:0000256" key="2">
    <source>
        <dbReference type="SAM" id="MobiDB-lite"/>
    </source>
</evidence>
<feature type="coiled-coil region" evidence="1">
    <location>
        <begin position="380"/>
        <end position="447"/>
    </location>
</feature>
<gene>
    <name evidence="5" type="ORF">B5F17_08840</name>
</gene>
<evidence type="ECO:0000256" key="3">
    <source>
        <dbReference type="SAM" id="Phobius"/>
    </source>
</evidence>
<name>A0A1Y4L9K1_9FIRM</name>
<evidence type="ECO:0000313" key="5">
    <source>
        <dbReference type="EMBL" id="OUP52580.1"/>
    </source>
</evidence>
<dbReference type="RefSeq" id="WP_087373124.1">
    <property type="nucleotide sequence ID" value="NZ_NFKK01000009.1"/>
</dbReference>
<keyword evidence="3" id="KW-0472">Membrane</keyword>
<dbReference type="AlphaFoldDB" id="A0A1Y4L9K1"/>
<organism evidence="5 6">
    <name type="scientific">Butyricicoccus pullicaecorum</name>
    <dbReference type="NCBI Taxonomy" id="501571"/>
    <lineage>
        <taxon>Bacteria</taxon>
        <taxon>Bacillati</taxon>
        <taxon>Bacillota</taxon>
        <taxon>Clostridia</taxon>
        <taxon>Eubacteriales</taxon>
        <taxon>Butyricicoccaceae</taxon>
        <taxon>Butyricicoccus</taxon>
    </lineage>
</organism>
<feature type="chain" id="PRO_5012757116" description="GLUG domain-containing protein" evidence="4">
    <location>
        <begin position="31"/>
        <end position="1086"/>
    </location>
</feature>
<evidence type="ECO:0000256" key="4">
    <source>
        <dbReference type="SAM" id="SignalP"/>
    </source>
</evidence>
<dbReference type="Proteomes" id="UP000195897">
    <property type="component" value="Unassembled WGS sequence"/>
</dbReference>
<keyword evidence="1" id="KW-0175">Coiled coil</keyword>
<feature type="transmembrane region" description="Helical" evidence="3">
    <location>
        <begin position="1034"/>
        <end position="1055"/>
    </location>
</feature>
<feature type="coiled-coil region" evidence="1">
    <location>
        <begin position="516"/>
        <end position="543"/>
    </location>
</feature>
<keyword evidence="3" id="KW-1133">Transmembrane helix</keyword>
<evidence type="ECO:0000313" key="6">
    <source>
        <dbReference type="Proteomes" id="UP000195897"/>
    </source>
</evidence>
<evidence type="ECO:0000256" key="1">
    <source>
        <dbReference type="SAM" id="Coils"/>
    </source>
</evidence>
<keyword evidence="4" id="KW-0732">Signal</keyword>
<comment type="caution">
    <text evidence="5">The sequence shown here is derived from an EMBL/GenBank/DDBJ whole genome shotgun (WGS) entry which is preliminary data.</text>
</comment>
<reference evidence="6" key="1">
    <citation type="submission" date="2017-04" db="EMBL/GenBank/DDBJ databases">
        <title>Function of individual gut microbiota members based on whole genome sequencing of pure cultures obtained from chicken caecum.</title>
        <authorList>
            <person name="Medvecky M."/>
            <person name="Cejkova D."/>
            <person name="Polansky O."/>
            <person name="Karasova D."/>
            <person name="Kubasova T."/>
            <person name="Cizek A."/>
            <person name="Rychlik I."/>
        </authorList>
    </citation>
    <scope>NUCLEOTIDE SEQUENCE [LARGE SCALE GENOMIC DNA]</scope>
    <source>
        <strain evidence="6">An180</strain>
    </source>
</reference>
<dbReference type="Gene3D" id="2.160.20.110">
    <property type="match status" value="2"/>
</dbReference>
<feature type="signal peptide" evidence="4">
    <location>
        <begin position="1"/>
        <end position="30"/>
    </location>
</feature>
<sequence>MKQYVKRLSALGIGVLVALMPLAPGFSAWAADANTLHISSGSEFKEFAQKCAVDTYSQGLTVVLDRDIDLAGYGSVTVPVFCGTFDGGHHTISGYNSLGKGSDRGLFRYVKPGASITSLTVSGSVAPEGTKSGLGLLAGRNEGTIRSCAAEGTVTGDESIGGLVGVNEKSGVIRDCVSRVTVTGSTNAGGIAGRSDGTISGCVNEGTINTDGDQAPTNTGGITGKSTGLIENCKNTAEIGYQHVGYNTGGIVGSQNGVVTGCTNSGKIYGRKDVGGIVGQFEPYVNFTYGTSPIDALDQALDQLSSLMSQLADQVSSAAGGAIDDFKVMNDAMNSIRDTAHSAGTEAIQDADVMIGDVHTAAQSINHALSGLIGDTDAFIQETSGNLDEVNRQLKKVRKNLMDVPYTLTNGITTATEEVDTATSKVQNNIQQAIDELNGAKNDLRKLATFSQTVSDILLGGGSAEDKLNDLVSALEDLGKIDPSARVERARKAMQDAVDAVKLMTDNVKWGISQSNTEIQVALRDANNALKKLENLASTINSDTAAYSSNAMNSLRQVNGHVSTIENTLRSYTSTLGDKGQKTMDDVDSQLTIINDRVGQMTDGAASTNTDLHATTQSIITTMSTVEDAIKNLVKVPEKTVDDVSESQGDSGPGRVISCKNTGAIQADSNVGGIAGMIAPELDIDPEEDIDLDSDKLTVDTHAFLKATLKDCRNDGNITAKNECAGGILGRSELGAAIGCVSKCKVETESGGKAGGIAGESSGSIENCAAQVDLKGGDNLGGIAGQGKDITNCRAMTRVDSDGEKLGAVAGAASGTVSGNYYLNEDLAGVDGISYAGKSDGVDFATFGTLSGVPADFLTFAVSFVADGKTIAEIPVSYGGAVDESLIPEVPEAGGTYGSWDEFDRTDIVRSQTVHAVYDDLRSTISSPGRVPVLLAEGAFSPDAEIDVRTWSPDDSQIPSGYELVAAYAYDIEDDTPMPDTVTLHVAAGENGTDVAVIQNGEMQVIDSTLDGSYLICEGAPEGSLLVVRRNHTVLFVALGGAAVLIILGLAFCIVRRRRRRKEAAAPDDIQNETEQTPNEEPQKME</sequence>
<dbReference type="EMBL" id="NFKK01000009">
    <property type="protein sequence ID" value="OUP52580.1"/>
    <property type="molecule type" value="Genomic_DNA"/>
</dbReference>
<proteinExistence type="predicted"/>
<keyword evidence="3" id="KW-0812">Transmembrane</keyword>